<dbReference type="InterPro" id="IPR015018">
    <property type="entry name" value="DUF1905"/>
</dbReference>
<dbReference type="EMBL" id="JACCBH010000001">
    <property type="protein sequence ID" value="NYD54409.1"/>
    <property type="molecule type" value="Genomic_DNA"/>
</dbReference>
<evidence type="ECO:0000313" key="2">
    <source>
        <dbReference type="Proteomes" id="UP000552045"/>
    </source>
</evidence>
<dbReference type="Pfam" id="PF13376">
    <property type="entry name" value="OmdA"/>
    <property type="match status" value="1"/>
</dbReference>
<keyword evidence="2" id="KW-1185">Reference proteome</keyword>
<comment type="caution">
    <text evidence="1">The sequence shown here is derived from an EMBL/GenBank/DDBJ whole genome shotgun (WGS) entry which is preliminary data.</text>
</comment>
<name>A0A7Y9EV63_9MICO</name>
<gene>
    <name evidence="1" type="ORF">BKA02_001464</name>
</gene>
<dbReference type="SUPFAM" id="SSF141694">
    <property type="entry name" value="AF2212/PG0164-like"/>
    <property type="match status" value="1"/>
</dbReference>
<proteinExistence type="predicted"/>
<accession>A0A7Y9EV63</accession>
<evidence type="ECO:0000313" key="1">
    <source>
        <dbReference type="EMBL" id="NYD54409.1"/>
    </source>
</evidence>
<dbReference type="RefSeq" id="WP_179432706.1">
    <property type="nucleotide sequence ID" value="NZ_BAABLC010000001.1"/>
</dbReference>
<protein>
    <submittedName>
        <fullName evidence="1">Uncharacterized protein</fullName>
    </submittedName>
</protein>
<organism evidence="1 2">
    <name type="scientific">Microbacterium pseudoresistens</name>
    <dbReference type="NCBI Taxonomy" id="640634"/>
    <lineage>
        <taxon>Bacteria</taxon>
        <taxon>Bacillati</taxon>
        <taxon>Actinomycetota</taxon>
        <taxon>Actinomycetes</taxon>
        <taxon>Micrococcales</taxon>
        <taxon>Microbacteriaceae</taxon>
        <taxon>Microbacterium</taxon>
    </lineage>
</organism>
<dbReference type="Pfam" id="PF08922">
    <property type="entry name" value="DUF1905"/>
    <property type="match status" value="1"/>
</dbReference>
<dbReference type="Proteomes" id="UP000552045">
    <property type="component" value="Unassembled WGS sequence"/>
</dbReference>
<reference evidence="1 2" key="1">
    <citation type="submission" date="2020-07" db="EMBL/GenBank/DDBJ databases">
        <title>Sequencing the genomes of 1000 actinobacteria strains.</title>
        <authorList>
            <person name="Klenk H.-P."/>
        </authorList>
    </citation>
    <scope>NUCLEOTIDE SEQUENCE [LARGE SCALE GENOMIC DNA]</scope>
    <source>
        <strain evidence="1 2">DSM 22185</strain>
    </source>
</reference>
<sequence length="146" mass="15651">MPELHLHTELRAMGPAGAFVLTDAQVAELTDAKTAPVVVTVGDRSIRLRLSRMRGENLIGFSKAARAELGVELGETLDAVVALDTAERTVEVPAPLATALDESGLREGFDALAYSRRKEMARTVADAKQEATRARRIAKVIDELGG</sequence>
<dbReference type="AlphaFoldDB" id="A0A7Y9EV63"/>